<proteinExistence type="predicted"/>
<dbReference type="PANTHER" id="PTHR11161">
    <property type="entry name" value="O-ACYLTRANSFERASE"/>
    <property type="match status" value="1"/>
</dbReference>
<dbReference type="AlphaFoldDB" id="A0A087T8J8"/>
<feature type="non-terminal residue" evidence="2">
    <location>
        <position position="137"/>
    </location>
</feature>
<gene>
    <name evidence="2" type="ORF">X975_24356</name>
</gene>
<feature type="transmembrane region" description="Helical" evidence="1">
    <location>
        <begin position="53"/>
        <end position="75"/>
    </location>
</feature>
<name>A0A087T8J8_STEMI</name>
<sequence>MITLAFSATVSFYLGSGPVWPDKDIEPSCKNYWWWNLLYINNFQKSVDQCMVWSWYLANDMQFFIISPLFLYSLWRWPKIGYSLIALFLCGTCLANFFITYHYELMTGINSVLFIDFANAQDFMARFADYFDKLYTK</sequence>
<keyword evidence="3" id="KW-1185">Reference proteome</keyword>
<feature type="transmembrane region" description="Helical" evidence="1">
    <location>
        <begin position="82"/>
        <end position="103"/>
    </location>
</feature>
<dbReference type="STRING" id="407821.A0A087T8J8"/>
<dbReference type="PANTHER" id="PTHR11161:SF0">
    <property type="entry name" value="O-ACYLTRANSFERASE LIKE PROTEIN"/>
    <property type="match status" value="1"/>
</dbReference>
<reference evidence="2 3" key="1">
    <citation type="submission" date="2013-11" db="EMBL/GenBank/DDBJ databases">
        <title>Genome sequencing of Stegodyphus mimosarum.</title>
        <authorList>
            <person name="Bechsgaard J."/>
        </authorList>
    </citation>
    <scope>NUCLEOTIDE SEQUENCE [LARGE SCALE GENOMIC DNA]</scope>
</reference>
<accession>A0A087T8J8</accession>
<keyword evidence="1" id="KW-1133">Transmembrane helix</keyword>
<protein>
    <submittedName>
        <fullName evidence="2">Nose resistant to fluoxetine protein 6</fullName>
    </submittedName>
</protein>
<dbReference type="EMBL" id="KK113956">
    <property type="protein sequence ID" value="KFM61437.1"/>
    <property type="molecule type" value="Genomic_DNA"/>
</dbReference>
<evidence type="ECO:0000313" key="2">
    <source>
        <dbReference type="EMBL" id="KFM61437.1"/>
    </source>
</evidence>
<dbReference type="Proteomes" id="UP000054359">
    <property type="component" value="Unassembled WGS sequence"/>
</dbReference>
<dbReference type="InterPro" id="IPR052728">
    <property type="entry name" value="O2_lipid_transport_reg"/>
</dbReference>
<evidence type="ECO:0000256" key="1">
    <source>
        <dbReference type="SAM" id="Phobius"/>
    </source>
</evidence>
<organism evidence="2 3">
    <name type="scientific">Stegodyphus mimosarum</name>
    <name type="common">African social velvet spider</name>
    <dbReference type="NCBI Taxonomy" id="407821"/>
    <lineage>
        <taxon>Eukaryota</taxon>
        <taxon>Metazoa</taxon>
        <taxon>Ecdysozoa</taxon>
        <taxon>Arthropoda</taxon>
        <taxon>Chelicerata</taxon>
        <taxon>Arachnida</taxon>
        <taxon>Araneae</taxon>
        <taxon>Araneomorphae</taxon>
        <taxon>Entelegynae</taxon>
        <taxon>Eresoidea</taxon>
        <taxon>Eresidae</taxon>
        <taxon>Stegodyphus</taxon>
    </lineage>
</organism>
<evidence type="ECO:0000313" key="3">
    <source>
        <dbReference type="Proteomes" id="UP000054359"/>
    </source>
</evidence>
<dbReference type="OrthoDB" id="6434261at2759"/>
<dbReference type="OMA" id="SIRCATN"/>
<keyword evidence="1" id="KW-0472">Membrane</keyword>
<keyword evidence="1" id="KW-0812">Transmembrane</keyword>